<dbReference type="Gene3D" id="3.30.310.70">
    <property type="entry name" value="TT1751-like domain"/>
    <property type="match status" value="1"/>
</dbReference>
<name>A0A117R6L1_9ACTN</name>
<proteinExistence type="predicted"/>
<dbReference type="Pfam" id="PF03625">
    <property type="entry name" value="DUF302"/>
    <property type="match status" value="1"/>
</dbReference>
<evidence type="ECO:0000259" key="1">
    <source>
        <dbReference type="Pfam" id="PF03625"/>
    </source>
</evidence>
<dbReference type="RefSeq" id="WP_059204702.1">
    <property type="nucleotide sequence ID" value="NZ_KQ948657.1"/>
</dbReference>
<dbReference type="InterPro" id="IPR005180">
    <property type="entry name" value="DUF302"/>
</dbReference>
<accession>A0A117R6L1</accession>
<gene>
    <name evidence="2" type="ORF">AQJ46_06640</name>
</gene>
<sequence length="171" mass="18937">MTQAVPHLVNRLVIDTEDTFDDVRRRYESLVPAIDFAGLVEAIATGDPARMQAYTAEHTPHSFAVYWTLDPTPVMQLSGHQHRAVTYMMGNNVIAETMFRHDPGIILYAPLRTAIYETAPGHVQLSIDQPSTKFASFGDPRIAEVGAHLDTKVAELLRLMSLPVPPELTTA</sequence>
<dbReference type="SUPFAM" id="SSF103247">
    <property type="entry name" value="TT1751-like"/>
    <property type="match status" value="1"/>
</dbReference>
<dbReference type="InterPro" id="IPR035923">
    <property type="entry name" value="TT1751-like_sf"/>
</dbReference>
<organism evidence="2 3">
    <name type="scientific">Streptomyces canus</name>
    <dbReference type="NCBI Taxonomy" id="58343"/>
    <lineage>
        <taxon>Bacteria</taxon>
        <taxon>Bacillati</taxon>
        <taxon>Actinomycetota</taxon>
        <taxon>Actinomycetes</taxon>
        <taxon>Kitasatosporales</taxon>
        <taxon>Streptomycetaceae</taxon>
        <taxon>Streptomyces</taxon>
        <taxon>Streptomyces aurantiacus group</taxon>
    </lineage>
</organism>
<dbReference type="AlphaFoldDB" id="A0A117R6L1"/>
<evidence type="ECO:0000313" key="2">
    <source>
        <dbReference type="EMBL" id="KUN73950.1"/>
    </source>
</evidence>
<protein>
    <recommendedName>
        <fullName evidence="1">DUF302 domain-containing protein</fullName>
    </recommendedName>
</protein>
<evidence type="ECO:0000313" key="3">
    <source>
        <dbReference type="Proteomes" id="UP000053669"/>
    </source>
</evidence>
<dbReference type="Proteomes" id="UP000053669">
    <property type="component" value="Unassembled WGS sequence"/>
</dbReference>
<feature type="domain" description="DUF302" evidence="1">
    <location>
        <begin position="83"/>
        <end position="130"/>
    </location>
</feature>
<dbReference type="CDD" id="cd14797">
    <property type="entry name" value="DUF302"/>
    <property type="match status" value="1"/>
</dbReference>
<dbReference type="STRING" id="58343.AQJ46_06640"/>
<comment type="caution">
    <text evidence="2">The sequence shown here is derived from an EMBL/GenBank/DDBJ whole genome shotgun (WGS) entry which is preliminary data.</text>
</comment>
<dbReference type="EMBL" id="LMWU01000005">
    <property type="protein sequence ID" value="KUN73950.1"/>
    <property type="molecule type" value="Genomic_DNA"/>
</dbReference>
<reference evidence="2 3" key="1">
    <citation type="submission" date="2015-10" db="EMBL/GenBank/DDBJ databases">
        <title>Draft genome sequence of Streptomyces canus DSM 40017, type strain for the species Streptomyces canus.</title>
        <authorList>
            <person name="Ruckert C."/>
            <person name="Winkler A."/>
            <person name="Kalinowski J."/>
            <person name="Kampfer P."/>
            <person name="Glaeser S."/>
        </authorList>
    </citation>
    <scope>NUCLEOTIDE SEQUENCE [LARGE SCALE GENOMIC DNA]</scope>
    <source>
        <strain evidence="2 3">DSM 40017</strain>
    </source>
</reference>